<evidence type="ECO:0000313" key="5">
    <source>
        <dbReference type="EMBL" id="GJT93606.1"/>
    </source>
</evidence>
<dbReference type="Gene3D" id="1.25.40.10">
    <property type="entry name" value="Tetratricopeptide repeat domain"/>
    <property type="match status" value="2"/>
</dbReference>
<sequence length="329" mass="36456">MEKTLDSPSSFAAKRTSENLLLFQNFLKKGQSCSVFVGDRSPPYDIQKQIGTIAKEGLRSPVTMVLTLLDKANLLRYLTWDDGCGAGLPLCLLLSKSGQVAITIEDAHQDAPQVPFHAANLTPEQAEWLGNRYWKRLDYGNQALYYNWHYADAMYNLGVAYGAMLKFEMEIVFYELAFHFNPHCAEAYNNLGVIYKDRDNLDKTVECYQNLALSIKPNFSQSLNNLGVVYTMQKGKMDVASSMIEKAIVANPTYAEAYNNLVVLYRDAGSISLAIESYEQCLKIDPDSRNMCQMAAGLSSDLVKIVGGGSSGDAYSCANDCVGMKGKQI</sequence>
<reference evidence="5" key="1">
    <citation type="journal article" date="2022" name="Int. J. Mol. Sci.">
        <title>Draft Genome of Tanacetum Coccineum: Genomic Comparison of Closely Related Tanacetum-Family Plants.</title>
        <authorList>
            <person name="Yamashiro T."/>
            <person name="Shiraishi A."/>
            <person name="Nakayama K."/>
            <person name="Satake H."/>
        </authorList>
    </citation>
    <scope>NUCLEOTIDE SEQUENCE</scope>
</reference>
<evidence type="ECO:0000256" key="4">
    <source>
        <dbReference type="PROSITE-ProRule" id="PRU00339"/>
    </source>
</evidence>
<dbReference type="PROSITE" id="PS50005">
    <property type="entry name" value="TPR"/>
    <property type="match status" value="1"/>
</dbReference>
<dbReference type="SUPFAM" id="SSF48452">
    <property type="entry name" value="TPR-like"/>
    <property type="match status" value="1"/>
</dbReference>
<dbReference type="EMBL" id="BQNB010020218">
    <property type="protein sequence ID" value="GJT93606.1"/>
    <property type="molecule type" value="Genomic_DNA"/>
</dbReference>
<comment type="pathway">
    <text evidence="1">Protein modification; protein glycosylation.</text>
</comment>
<evidence type="ECO:0000256" key="1">
    <source>
        <dbReference type="ARBA" id="ARBA00004922"/>
    </source>
</evidence>
<protein>
    <submittedName>
        <fullName evidence="5">Probable UDP-N-acetylglucosamine--peptide N-acetylglucosaminyltransferase SPINDLY</fullName>
    </submittedName>
</protein>
<keyword evidence="3" id="KW-0808">Transferase</keyword>
<dbReference type="Pfam" id="PF13181">
    <property type="entry name" value="TPR_8"/>
    <property type="match status" value="3"/>
</dbReference>
<dbReference type="PROSITE" id="PS50293">
    <property type="entry name" value="TPR_REGION"/>
    <property type="match status" value="1"/>
</dbReference>
<dbReference type="PANTHER" id="PTHR44835:SF1">
    <property type="entry name" value="PROTEIN O-GLCNAC TRANSFERASE"/>
    <property type="match status" value="1"/>
</dbReference>
<accession>A0ABQ5I0F3</accession>
<dbReference type="PANTHER" id="PTHR44835">
    <property type="entry name" value="UDP-N-ACETYLGLUCOSAMINE--PEPTIDE N-ACETYLGLUCOSAMINYLTRANSFERASE SPINDLY-RELATED"/>
    <property type="match status" value="1"/>
</dbReference>
<feature type="repeat" description="TPR" evidence="4">
    <location>
        <begin position="255"/>
        <end position="288"/>
    </location>
</feature>
<name>A0ABQ5I0F3_9ASTR</name>
<keyword evidence="4" id="KW-0802">TPR repeat</keyword>
<reference evidence="5" key="2">
    <citation type="submission" date="2022-01" db="EMBL/GenBank/DDBJ databases">
        <authorList>
            <person name="Yamashiro T."/>
            <person name="Shiraishi A."/>
            <person name="Satake H."/>
            <person name="Nakayama K."/>
        </authorList>
    </citation>
    <scope>NUCLEOTIDE SEQUENCE</scope>
</reference>
<comment type="caution">
    <text evidence="5">The sequence shown here is derived from an EMBL/GenBank/DDBJ whole genome shotgun (WGS) entry which is preliminary data.</text>
</comment>
<evidence type="ECO:0000256" key="2">
    <source>
        <dbReference type="ARBA" id="ARBA00022676"/>
    </source>
</evidence>
<dbReference type="Proteomes" id="UP001151760">
    <property type="component" value="Unassembled WGS sequence"/>
</dbReference>
<dbReference type="GO" id="GO:0016757">
    <property type="term" value="F:glycosyltransferase activity"/>
    <property type="evidence" value="ECO:0007669"/>
    <property type="project" value="UniProtKB-KW"/>
</dbReference>
<gene>
    <name evidence="5" type="ORF">Tco_1082451</name>
</gene>
<dbReference type="SMART" id="SM00028">
    <property type="entry name" value="TPR"/>
    <property type="match status" value="4"/>
</dbReference>
<dbReference type="InterPro" id="IPR051939">
    <property type="entry name" value="Glycosyltr_41/O-GlcNAc_trsf"/>
</dbReference>
<dbReference type="InterPro" id="IPR019734">
    <property type="entry name" value="TPR_rpt"/>
</dbReference>
<proteinExistence type="predicted"/>
<evidence type="ECO:0000313" key="6">
    <source>
        <dbReference type="Proteomes" id="UP001151760"/>
    </source>
</evidence>
<dbReference type="InterPro" id="IPR011990">
    <property type="entry name" value="TPR-like_helical_dom_sf"/>
</dbReference>
<keyword evidence="2 5" id="KW-0328">Glycosyltransferase</keyword>
<keyword evidence="6" id="KW-1185">Reference proteome</keyword>
<evidence type="ECO:0000256" key="3">
    <source>
        <dbReference type="ARBA" id="ARBA00022679"/>
    </source>
</evidence>
<organism evidence="5 6">
    <name type="scientific">Tanacetum coccineum</name>
    <dbReference type="NCBI Taxonomy" id="301880"/>
    <lineage>
        <taxon>Eukaryota</taxon>
        <taxon>Viridiplantae</taxon>
        <taxon>Streptophyta</taxon>
        <taxon>Embryophyta</taxon>
        <taxon>Tracheophyta</taxon>
        <taxon>Spermatophyta</taxon>
        <taxon>Magnoliopsida</taxon>
        <taxon>eudicotyledons</taxon>
        <taxon>Gunneridae</taxon>
        <taxon>Pentapetalae</taxon>
        <taxon>asterids</taxon>
        <taxon>campanulids</taxon>
        <taxon>Asterales</taxon>
        <taxon>Asteraceae</taxon>
        <taxon>Asteroideae</taxon>
        <taxon>Anthemideae</taxon>
        <taxon>Anthemidinae</taxon>
        <taxon>Tanacetum</taxon>
    </lineage>
</organism>